<keyword evidence="1" id="KW-0175">Coiled coil</keyword>
<evidence type="ECO:0000313" key="2">
    <source>
        <dbReference type="EMBL" id="KUM94372.1"/>
    </source>
</evidence>
<organism evidence="2 3">
    <name type="scientific">Streptomyces cellostaticus</name>
    <dbReference type="NCBI Taxonomy" id="67285"/>
    <lineage>
        <taxon>Bacteria</taxon>
        <taxon>Bacillati</taxon>
        <taxon>Actinomycetota</taxon>
        <taxon>Actinomycetes</taxon>
        <taxon>Kitasatosporales</taxon>
        <taxon>Streptomycetaceae</taxon>
        <taxon>Streptomyces</taxon>
    </lineage>
</organism>
<dbReference type="Proteomes" id="UP000054241">
    <property type="component" value="Unassembled WGS sequence"/>
</dbReference>
<feature type="coiled-coil region" evidence="1">
    <location>
        <begin position="203"/>
        <end position="237"/>
    </location>
</feature>
<dbReference type="RefSeq" id="WP_067002088.1">
    <property type="nucleotide sequence ID" value="NZ_BNDU01000006.1"/>
</dbReference>
<protein>
    <submittedName>
        <fullName evidence="2">Cellulose-binding protein</fullName>
    </submittedName>
</protein>
<dbReference type="EMBL" id="LMWL01000038">
    <property type="protein sequence ID" value="KUM94372.1"/>
    <property type="molecule type" value="Genomic_DNA"/>
</dbReference>
<evidence type="ECO:0000313" key="3">
    <source>
        <dbReference type="Proteomes" id="UP000054241"/>
    </source>
</evidence>
<accession>A0A117PVM0</accession>
<reference evidence="2 3" key="1">
    <citation type="submission" date="2015-10" db="EMBL/GenBank/DDBJ databases">
        <title>Draft genome sequence of Streptomyces cellostaticus DSM 40189, type strain for the species Streptomyces cellostaticus.</title>
        <authorList>
            <person name="Ruckert C."/>
            <person name="Winkler A."/>
            <person name="Kalinowski J."/>
            <person name="Kampfer P."/>
            <person name="Glaeser S."/>
        </authorList>
    </citation>
    <scope>NUCLEOTIDE SEQUENCE [LARGE SCALE GENOMIC DNA]</scope>
    <source>
        <strain evidence="2 3">DSM 40189</strain>
    </source>
</reference>
<keyword evidence="3" id="KW-1185">Reference proteome</keyword>
<gene>
    <name evidence="2" type="ORF">AQI88_21955</name>
</gene>
<name>A0A117PVM0_9ACTN</name>
<dbReference type="OrthoDB" id="4146319at2"/>
<proteinExistence type="predicted"/>
<dbReference type="AlphaFoldDB" id="A0A117PVM0"/>
<sequence>MSSASATPYGFATVRGRGYRPDQVDAYLEALSLDRDAAWERAARLTVLAKDMRAEAAQLREAVAQLPPQAYETLGESARSLFQLALEEAAEVRDRARRETQQQVAQAEAQALGVRQAAQEAADALCAEAEEHARQCLLAAHAEVDALRIGSRREAKEGRAAALAELRDVRQRTTVVLAEQTREHAEQWAALEREEAEQLAALADRHAEQVSRAEASLAEAKRAHAEAEESARRSHEEAHARAAEILAEARLREERITRDTEEMLREHGETWDDVQAHMDHVRDSLITLQGRAALEER</sequence>
<dbReference type="STRING" id="67285.AQI88_21955"/>
<feature type="coiled-coil region" evidence="1">
    <location>
        <begin position="97"/>
        <end position="135"/>
    </location>
</feature>
<evidence type="ECO:0000256" key="1">
    <source>
        <dbReference type="SAM" id="Coils"/>
    </source>
</evidence>
<comment type="caution">
    <text evidence="2">The sequence shown here is derived from an EMBL/GenBank/DDBJ whole genome shotgun (WGS) entry which is preliminary data.</text>
</comment>